<proteinExistence type="inferred from homology"/>
<evidence type="ECO:0000256" key="1">
    <source>
        <dbReference type="ARBA" id="ARBA00008950"/>
    </source>
</evidence>
<feature type="domain" description="Calcineurin-like phosphoesterase" evidence="2">
    <location>
        <begin position="1"/>
        <end position="182"/>
    </location>
</feature>
<keyword evidence="4" id="KW-1185">Reference proteome</keyword>
<comment type="similarity">
    <text evidence="1">Belongs to the metallophosphoesterase superfamily. YfcE family.</text>
</comment>
<dbReference type="EMBL" id="PJAI02000015">
    <property type="protein sequence ID" value="TYK65016.1"/>
    <property type="molecule type" value="Genomic_DNA"/>
</dbReference>
<protein>
    <submittedName>
        <fullName evidence="3">Metallophosphoesterase family protein</fullName>
    </submittedName>
</protein>
<dbReference type="Gene3D" id="3.60.21.10">
    <property type="match status" value="1"/>
</dbReference>
<dbReference type="InterPro" id="IPR050126">
    <property type="entry name" value="Ap4A_hydrolase"/>
</dbReference>
<evidence type="ECO:0000259" key="2">
    <source>
        <dbReference type="Pfam" id="PF12850"/>
    </source>
</evidence>
<dbReference type="InterPro" id="IPR024654">
    <property type="entry name" value="Calcineurin-like_PHP_lpxH"/>
</dbReference>
<dbReference type="RefSeq" id="WP_101342665.1">
    <property type="nucleotide sequence ID" value="NZ_PJAI02000015.1"/>
</dbReference>
<reference evidence="3 4" key="1">
    <citation type="submission" date="2019-08" db="EMBL/GenBank/DDBJ databases">
        <title>Microbe sample from Colwellia echini.</title>
        <authorList>
            <person name="Christiansen L."/>
            <person name="Pathiraja D."/>
            <person name="Schultz-Johansen M."/>
            <person name="Choi I.-G."/>
            <person name="Stougaard P."/>
        </authorList>
    </citation>
    <scope>NUCLEOTIDE SEQUENCE [LARGE SCALE GENOMIC DNA]</scope>
    <source>
        <strain evidence="3 4">A3</strain>
    </source>
</reference>
<dbReference type="PIRSF" id="PIRSF000883">
    <property type="entry name" value="Pesterase_MJ0912"/>
    <property type="match status" value="1"/>
</dbReference>
<name>A0ABY3MUY0_9GAMM</name>
<sequence>MKIALLSDIHSNVYALDAVLKDVAKHSVDLKANLGDILYGPIAPKATFELLMEHEFVTISGNQDRQIYESTQAEIEANPTMQFILDDLGAKPLDWMKSLPFDKQVNDEVYFCHGTPKSDLIYLLEDVSQGHAMLRSDSEIIDLLAGQSSKLICCGHTHTPRAVNLSSSQLVVNPGSVGLQAYTDDEPVIHSMENYSYHASYSIVEKINGAWRVQNIKVPYNYQLAVNESTKRNRSDWVHFLSTGRKLLPKI</sequence>
<dbReference type="SUPFAM" id="SSF56300">
    <property type="entry name" value="Metallo-dependent phosphatases"/>
    <property type="match status" value="1"/>
</dbReference>
<comment type="caution">
    <text evidence="3">The sequence shown here is derived from an EMBL/GenBank/DDBJ whole genome shotgun (WGS) entry which is preliminary data.</text>
</comment>
<dbReference type="Pfam" id="PF12850">
    <property type="entry name" value="Metallophos_2"/>
    <property type="match status" value="1"/>
</dbReference>
<evidence type="ECO:0000313" key="4">
    <source>
        <dbReference type="Proteomes" id="UP000815846"/>
    </source>
</evidence>
<dbReference type="PANTHER" id="PTHR42850">
    <property type="entry name" value="METALLOPHOSPHOESTERASE"/>
    <property type="match status" value="1"/>
</dbReference>
<gene>
    <name evidence="3" type="ORF">CWS31_012905</name>
</gene>
<organism evidence="3 4">
    <name type="scientific">Colwellia echini</name>
    <dbReference type="NCBI Taxonomy" id="1982103"/>
    <lineage>
        <taxon>Bacteria</taxon>
        <taxon>Pseudomonadati</taxon>
        <taxon>Pseudomonadota</taxon>
        <taxon>Gammaproteobacteria</taxon>
        <taxon>Alteromonadales</taxon>
        <taxon>Colwelliaceae</taxon>
        <taxon>Colwellia</taxon>
    </lineage>
</organism>
<accession>A0ABY3MUY0</accession>
<dbReference type="InterPro" id="IPR011152">
    <property type="entry name" value="Pesterase_MJ0912"/>
</dbReference>
<dbReference type="CDD" id="cd00838">
    <property type="entry name" value="MPP_superfamily"/>
    <property type="match status" value="1"/>
</dbReference>
<dbReference type="Proteomes" id="UP000815846">
    <property type="component" value="Unassembled WGS sequence"/>
</dbReference>
<dbReference type="InterPro" id="IPR029052">
    <property type="entry name" value="Metallo-depent_PP-like"/>
</dbReference>
<dbReference type="PANTHER" id="PTHR42850:SF2">
    <property type="entry name" value="BLL5683 PROTEIN"/>
    <property type="match status" value="1"/>
</dbReference>
<evidence type="ECO:0000313" key="3">
    <source>
        <dbReference type="EMBL" id="TYK65016.1"/>
    </source>
</evidence>